<dbReference type="CDD" id="cd06558">
    <property type="entry name" value="crotonase-like"/>
    <property type="match status" value="1"/>
</dbReference>
<evidence type="ECO:0000313" key="6">
    <source>
        <dbReference type="Proteomes" id="UP000807306"/>
    </source>
</evidence>
<keyword evidence="6" id="KW-1185">Reference proteome</keyword>
<keyword evidence="4" id="KW-0472">Membrane</keyword>
<proteinExistence type="predicted"/>
<dbReference type="EMBL" id="MU157845">
    <property type="protein sequence ID" value="KAF9529611.1"/>
    <property type="molecule type" value="Genomic_DNA"/>
</dbReference>
<dbReference type="GO" id="GO:0005782">
    <property type="term" value="C:peroxisomal matrix"/>
    <property type="evidence" value="ECO:0007669"/>
    <property type="project" value="TreeGrafter"/>
</dbReference>
<reference evidence="5" key="1">
    <citation type="submission" date="2020-11" db="EMBL/GenBank/DDBJ databases">
        <authorList>
            <consortium name="DOE Joint Genome Institute"/>
            <person name="Ahrendt S."/>
            <person name="Riley R."/>
            <person name="Andreopoulos W."/>
            <person name="Labutti K."/>
            <person name="Pangilinan J."/>
            <person name="Ruiz-Duenas F.J."/>
            <person name="Barrasa J.M."/>
            <person name="Sanchez-Garcia M."/>
            <person name="Camarero S."/>
            <person name="Miyauchi S."/>
            <person name="Serrano A."/>
            <person name="Linde D."/>
            <person name="Babiker R."/>
            <person name="Drula E."/>
            <person name="Ayuso-Fernandez I."/>
            <person name="Pacheco R."/>
            <person name="Padilla G."/>
            <person name="Ferreira P."/>
            <person name="Barriuso J."/>
            <person name="Kellner H."/>
            <person name="Castanera R."/>
            <person name="Alfaro M."/>
            <person name="Ramirez L."/>
            <person name="Pisabarro A.G."/>
            <person name="Kuo A."/>
            <person name="Tritt A."/>
            <person name="Lipzen A."/>
            <person name="He G."/>
            <person name="Yan M."/>
            <person name="Ng V."/>
            <person name="Cullen D."/>
            <person name="Martin F."/>
            <person name="Rosso M.-N."/>
            <person name="Henrissat B."/>
            <person name="Hibbett D."/>
            <person name="Martinez A.T."/>
            <person name="Grigoriev I.V."/>
        </authorList>
    </citation>
    <scope>NUCLEOTIDE SEQUENCE</scope>
    <source>
        <strain evidence="5">CBS 506.95</strain>
    </source>
</reference>
<sequence>MSGLPSVHIVDGIATIALNRPSSLNALTPEDYDVFASALREIDKREDVVVTVWQGKWFCAGTDVKRRPDPAHYGDTSNLRNTLRGQVVGTTLDCGKALYSHRKILVAALNGPAMGIAASFLGYFDFIYAMPNAWISLPFSFLGIIAEGGSSVSFVNRMGLPMANEVLLWGKKKTAEELLPSGFINKVFHVPDVDTFHAAVRSLILSELLGLDKTALLITKSLIRKGLEDKNDMDAVNLRESYAQAERFASGIPTERFDKIARKEIKHKL</sequence>
<name>A0A9P6EIA1_9AGAR</name>
<dbReference type="InterPro" id="IPR001753">
    <property type="entry name" value="Enoyl-CoA_hydra/iso"/>
</dbReference>
<accession>A0A9P6EIA1</accession>
<dbReference type="AlphaFoldDB" id="A0A9P6EIA1"/>
<evidence type="ECO:0000256" key="2">
    <source>
        <dbReference type="ARBA" id="ARBA00023140"/>
    </source>
</evidence>
<dbReference type="InterPro" id="IPR051053">
    <property type="entry name" value="ECH/Chromodomain_protein"/>
</dbReference>
<evidence type="ECO:0000256" key="1">
    <source>
        <dbReference type="ARBA" id="ARBA00004275"/>
    </source>
</evidence>
<dbReference type="GO" id="GO:0004165">
    <property type="term" value="F:delta(3)-delta(2)-enoyl-CoA isomerase activity"/>
    <property type="evidence" value="ECO:0007669"/>
    <property type="project" value="UniProtKB-ARBA"/>
</dbReference>
<evidence type="ECO:0000313" key="5">
    <source>
        <dbReference type="EMBL" id="KAF9529611.1"/>
    </source>
</evidence>
<dbReference type="OrthoDB" id="448450at2759"/>
<dbReference type="GO" id="GO:0006635">
    <property type="term" value="P:fatty acid beta-oxidation"/>
    <property type="evidence" value="ECO:0007669"/>
    <property type="project" value="TreeGrafter"/>
</dbReference>
<evidence type="ECO:0000256" key="4">
    <source>
        <dbReference type="SAM" id="Phobius"/>
    </source>
</evidence>
<dbReference type="PANTHER" id="PTHR43684">
    <property type="match status" value="1"/>
</dbReference>
<feature type="transmembrane region" description="Helical" evidence="4">
    <location>
        <begin position="134"/>
        <end position="155"/>
    </location>
</feature>
<gene>
    <name evidence="5" type="ORF">CPB83DRAFT_764789</name>
</gene>
<evidence type="ECO:0000256" key="3">
    <source>
        <dbReference type="ARBA" id="ARBA00023235"/>
    </source>
</evidence>
<comment type="caution">
    <text evidence="5">The sequence shown here is derived from an EMBL/GenBank/DDBJ whole genome shotgun (WGS) entry which is preliminary data.</text>
</comment>
<dbReference type="Gene3D" id="3.90.226.10">
    <property type="entry name" value="2-enoyl-CoA Hydratase, Chain A, domain 1"/>
    <property type="match status" value="1"/>
</dbReference>
<dbReference type="SUPFAM" id="SSF52096">
    <property type="entry name" value="ClpP/crotonase"/>
    <property type="match status" value="1"/>
</dbReference>
<protein>
    <submittedName>
        <fullName evidence="5">ClpP/crotonase-like domain-containing protein</fullName>
    </submittedName>
</protein>
<keyword evidence="3" id="KW-0413">Isomerase</keyword>
<dbReference type="Proteomes" id="UP000807306">
    <property type="component" value="Unassembled WGS sequence"/>
</dbReference>
<keyword evidence="4" id="KW-1133">Transmembrane helix</keyword>
<feature type="transmembrane region" description="Helical" evidence="4">
    <location>
        <begin position="104"/>
        <end position="128"/>
    </location>
</feature>
<comment type="subcellular location">
    <subcellularLocation>
        <location evidence="1">Peroxisome</location>
    </subcellularLocation>
</comment>
<keyword evidence="4" id="KW-0812">Transmembrane</keyword>
<dbReference type="PANTHER" id="PTHR43684:SF1">
    <property type="entry name" value="ENOYL-COA DELTA ISOMERASE 2"/>
    <property type="match status" value="1"/>
</dbReference>
<dbReference type="InterPro" id="IPR029045">
    <property type="entry name" value="ClpP/crotonase-like_dom_sf"/>
</dbReference>
<organism evidence="5 6">
    <name type="scientific">Crepidotus variabilis</name>
    <dbReference type="NCBI Taxonomy" id="179855"/>
    <lineage>
        <taxon>Eukaryota</taxon>
        <taxon>Fungi</taxon>
        <taxon>Dikarya</taxon>
        <taxon>Basidiomycota</taxon>
        <taxon>Agaricomycotina</taxon>
        <taxon>Agaricomycetes</taxon>
        <taxon>Agaricomycetidae</taxon>
        <taxon>Agaricales</taxon>
        <taxon>Agaricineae</taxon>
        <taxon>Crepidotaceae</taxon>
        <taxon>Crepidotus</taxon>
    </lineage>
</organism>
<keyword evidence="2" id="KW-0576">Peroxisome</keyword>
<dbReference type="Pfam" id="PF00378">
    <property type="entry name" value="ECH_1"/>
    <property type="match status" value="1"/>
</dbReference>